<reference evidence="3 4" key="1">
    <citation type="submission" date="2016-07" db="EMBL/GenBank/DDBJ databases">
        <title>Multiple horizontal gene transfer events from other fungi enriched the ability of initially mycotrophic Trichoderma (Ascomycota) to feed on dead plant biomass.</title>
        <authorList>
            <consortium name="DOE Joint Genome Institute"/>
            <person name="Aerts A."/>
            <person name="Atanasova L."/>
            <person name="Chenthamara K."/>
            <person name="Zhang J."/>
            <person name="Grujic M."/>
            <person name="Henrissat B."/>
            <person name="Kuo A."/>
            <person name="Salamov A."/>
            <person name="Lipzen A."/>
            <person name="Labutti K."/>
            <person name="Barry K."/>
            <person name="Miao Y."/>
            <person name="Rahimi M.J."/>
            <person name="Shen Q."/>
            <person name="Grigoriev I.V."/>
            <person name="Kubicek C.P."/>
            <person name="Druzhinina I.S."/>
        </authorList>
    </citation>
    <scope>NUCLEOTIDE SEQUENCE [LARGE SCALE GENOMIC DNA]</scope>
    <source>
        <strain evidence="3 4">CBS 226.95</strain>
    </source>
</reference>
<dbReference type="RefSeq" id="XP_024767829.1">
    <property type="nucleotide sequence ID" value="XM_024921246.1"/>
</dbReference>
<feature type="compositionally biased region" description="Polar residues" evidence="1">
    <location>
        <begin position="766"/>
        <end position="787"/>
    </location>
</feature>
<feature type="chain" id="PRO_5015463013" evidence="2">
    <location>
        <begin position="29"/>
        <end position="900"/>
    </location>
</feature>
<dbReference type="EMBL" id="KZ679702">
    <property type="protein sequence ID" value="PTB48152.1"/>
    <property type="molecule type" value="Genomic_DNA"/>
</dbReference>
<protein>
    <submittedName>
        <fullName evidence="3">Uncharacterized protein</fullName>
    </submittedName>
</protein>
<evidence type="ECO:0000256" key="2">
    <source>
        <dbReference type="SAM" id="SignalP"/>
    </source>
</evidence>
<accession>A0A2T3ZTL4</accession>
<dbReference type="STRING" id="983964.A0A2T3ZTL4"/>
<proteinExistence type="predicted"/>
<feature type="region of interest" description="Disordered" evidence="1">
    <location>
        <begin position="758"/>
        <end position="787"/>
    </location>
</feature>
<dbReference type="GeneID" id="36629826"/>
<name>A0A2T3ZTL4_TRIHA</name>
<dbReference type="AlphaFoldDB" id="A0A2T3ZTL4"/>
<dbReference type="InterPro" id="IPR022190">
    <property type="entry name" value="DUF3716"/>
</dbReference>
<gene>
    <name evidence="3" type="ORF">M431DRAFT_547302</name>
</gene>
<feature type="signal peptide" evidence="2">
    <location>
        <begin position="1"/>
        <end position="28"/>
    </location>
</feature>
<evidence type="ECO:0000313" key="4">
    <source>
        <dbReference type="Proteomes" id="UP000241690"/>
    </source>
</evidence>
<organism evidence="3 4">
    <name type="scientific">Trichoderma harzianum CBS 226.95</name>
    <dbReference type="NCBI Taxonomy" id="983964"/>
    <lineage>
        <taxon>Eukaryota</taxon>
        <taxon>Fungi</taxon>
        <taxon>Dikarya</taxon>
        <taxon>Ascomycota</taxon>
        <taxon>Pezizomycotina</taxon>
        <taxon>Sordariomycetes</taxon>
        <taxon>Hypocreomycetidae</taxon>
        <taxon>Hypocreales</taxon>
        <taxon>Hypocreaceae</taxon>
        <taxon>Trichoderma</taxon>
    </lineage>
</organism>
<dbReference type="Pfam" id="PF12511">
    <property type="entry name" value="DUF3716"/>
    <property type="match status" value="1"/>
</dbReference>
<evidence type="ECO:0000313" key="3">
    <source>
        <dbReference type="EMBL" id="PTB48152.1"/>
    </source>
</evidence>
<keyword evidence="4" id="KW-1185">Reference proteome</keyword>
<dbReference type="Proteomes" id="UP000241690">
    <property type="component" value="Unassembled WGS sequence"/>
</dbReference>
<feature type="region of interest" description="Disordered" evidence="1">
    <location>
        <begin position="231"/>
        <end position="270"/>
    </location>
</feature>
<evidence type="ECO:0000256" key="1">
    <source>
        <dbReference type="SAM" id="MobiDB-lite"/>
    </source>
</evidence>
<sequence>MQKRLRGGGLVSATVNGLLLVTLAGTGASTKKTKNKQTDISAPWIHKDHYNSPTYLKVPNTPFLSRFTCAQLPEILFTFCHVWTRQTAIILPAIHLSLNSSIMGRAYWKDLPDDPEKHPQFIRKIIQQSDSNLVKDIRQHEYQRNLSFRSDDYPTSVKIHELRSKIAAAIQQRGDIAHNPCGHCEQGIGPFVGCIHIQGMQHGRCGNCIYEGEACTNADDGKKELAALNMNSSRTGTGPVSGASHRPSPSSTVLEEHASGQAEEQASGTDNADSYLVLGNLVLPRPPQELKNRAEKWEPHLAKLNARNMEDLRDLPIRDLDKSFLEFQARESDIFQSVFPKPPSPELLVKPSGSLASPLAHRLHQPSFTTDCRDNAETADPSNGCLAMVMGNVYTPDTLVFDHIHRRDAQSEGIQQYPPRLLSSHEDFTRDIAQSMTAKVEILYGKKLQQRVLQTQGFEILPLWGEFEGVVLLLALESSYGNADPRYRFRRIMLVASHPQHMFYQSRGNATALRQDKVMEAAALMVCSAVPWVARYFSDKLWMSCVPSHLQLKEIRLFGKILGKEDRIPTVLQIDEDEAGQLDKPAEWGAWGAYFDAQPHSNSKLMGLIPPALEALRKSDSSNTWNELTDLPEPVLEWIRGQKHALFPDVPLSNLSEMISALEEFLEQPIPKSVSEPVKWILIKVLRFQKQFLEASPGRGPEYLYSTFGKPTIELKCNQCNQLLAIENNPLWLVYRPGTLSCTTIRCPSESCKKKTRTAIPVDGSIPSSRSMPTKQSPAPAAQSKTSPYEDYIFQEGAEEYKLPTKVICRCILCGIDEHIDDKPRWTIGSHFYLERRLNCKNKDCPARGGRFIPIEDIDSIAEDNIRSLNDRCKGLSLETRLALMAELKPGSREARKSRN</sequence>
<keyword evidence="2" id="KW-0732">Signal</keyword>